<feature type="compositionally biased region" description="Basic and acidic residues" evidence="1">
    <location>
        <begin position="1"/>
        <end position="10"/>
    </location>
</feature>
<dbReference type="AlphaFoldDB" id="A0A0A8ZEQ3"/>
<reference evidence="2" key="1">
    <citation type="submission" date="2014-09" db="EMBL/GenBank/DDBJ databases">
        <authorList>
            <person name="Magalhaes I.L.F."/>
            <person name="Oliveira U."/>
            <person name="Santos F.R."/>
            <person name="Vidigal T.H.D.A."/>
            <person name="Brescovit A.D."/>
            <person name="Santos A.J."/>
        </authorList>
    </citation>
    <scope>NUCLEOTIDE SEQUENCE</scope>
    <source>
        <tissue evidence="2">Shoot tissue taken approximately 20 cm above the soil surface</tissue>
    </source>
</reference>
<name>A0A0A8ZEQ3_ARUDO</name>
<protein>
    <submittedName>
        <fullName evidence="2">Uncharacterized protein</fullName>
    </submittedName>
</protein>
<accession>A0A0A8ZEQ3</accession>
<evidence type="ECO:0000256" key="1">
    <source>
        <dbReference type="SAM" id="MobiDB-lite"/>
    </source>
</evidence>
<organism evidence="2">
    <name type="scientific">Arundo donax</name>
    <name type="common">Giant reed</name>
    <name type="synonym">Donax arundinaceus</name>
    <dbReference type="NCBI Taxonomy" id="35708"/>
    <lineage>
        <taxon>Eukaryota</taxon>
        <taxon>Viridiplantae</taxon>
        <taxon>Streptophyta</taxon>
        <taxon>Embryophyta</taxon>
        <taxon>Tracheophyta</taxon>
        <taxon>Spermatophyta</taxon>
        <taxon>Magnoliopsida</taxon>
        <taxon>Liliopsida</taxon>
        <taxon>Poales</taxon>
        <taxon>Poaceae</taxon>
        <taxon>PACMAD clade</taxon>
        <taxon>Arundinoideae</taxon>
        <taxon>Arundineae</taxon>
        <taxon>Arundo</taxon>
    </lineage>
</organism>
<reference evidence="2" key="2">
    <citation type="journal article" date="2015" name="Data Brief">
        <title>Shoot transcriptome of the giant reed, Arundo donax.</title>
        <authorList>
            <person name="Barrero R.A."/>
            <person name="Guerrero F.D."/>
            <person name="Moolhuijzen P."/>
            <person name="Goolsby J.A."/>
            <person name="Tidwell J."/>
            <person name="Bellgard S.E."/>
            <person name="Bellgard M.I."/>
        </authorList>
    </citation>
    <scope>NUCLEOTIDE SEQUENCE</scope>
    <source>
        <tissue evidence="2">Shoot tissue taken approximately 20 cm above the soil surface</tissue>
    </source>
</reference>
<proteinExistence type="predicted"/>
<sequence>MCLRGKEPKRPMGACSPAGSREKRQNTIPVMFHETKTQQLTKQHCIRHPLLRYKIER</sequence>
<dbReference type="EMBL" id="GBRH01260006">
    <property type="protein sequence ID" value="JAD37889.1"/>
    <property type="molecule type" value="Transcribed_RNA"/>
</dbReference>
<evidence type="ECO:0000313" key="2">
    <source>
        <dbReference type="EMBL" id="JAD37889.1"/>
    </source>
</evidence>
<feature type="region of interest" description="Disordered" evidence="1">
    <location>
        <begin position="1"/>
        <end position="26"/>
    </location>
</feature>